<dbReference type="Pfam" id="PF00501">
    <property type="entry name" value="AMP-binding"/>
    <property type="match status" value="1"/>
</dbReference>
<dbReference type="Gene3D" id="3.40.50.12780">
    <property type="entry name" value="N-terminal domain of ligase-like"/>
    <property type="match status" value="1"/>
</dbReference>
<feature type="domain" description="AMP-dependent synthetase/ligase" evidence="5">
    <location>
        <begin position="36"/>
        <end position="391"/>
    </location>
</feature>
<dbReference type="Pfam" id="PF13193">
    <property type="entry name" value="AMP-binding_C"/>
    <property type="match status" value="1"/>
</dbReference>
<comment type="similarity">
    <text evidence="2">Belongs to the ATP-dependent AMP-binding enzyme family.</text>
</comment>
<keyword evidence="3" id="KW-0436">Ligase</keyword>
<evidence type="ECO:0000256" key="4">
    <source>
        <dbReference type="ARBA" id="ARBA00023140"/>
    </source>
</evidence>
<name>A0A8B8I9G0_VANTA</name>
<dbReference type="Gene3D" id="3.30.300.30">
    <property type="match status" value="1"/>
</dbReference>
<dbReference type="PROSITE" id="PS00455">
    <property type="entry name" value="AMP_BINDING"/>
    <property type="match status" value="1"/>
</dbReference>
<proteinExistence type="inferred from homology"/>
<dbReference type="Proteomes" id="UP001652626">
    <property type="component" value="Chromosome 2"/>
</dbReference>
<reference evidence="7" key="1">
    <citation type="submission" date="2025-05" db="UniProtKB">
        <authorList>
            <consortium name="RefSeq"/>
        </authorList>
    </citation>
    <scope>NUCLEOTIDE SEQUENCE [LARGE SCALE GENOMIC DNA]</scope>
</reference>
<dbReference type="SUPFAM" id="SSF56801">
    <property type="entry name" value="Acetyl-CoA synthetase-like"/>
    <property type="match status" value="1"/>
</dbReference>
<dbReference type="GeneID" id="113398949"/>
<dbReference type="InterPro" id="IPR025110">
    <property type="entry name" value="AMP-bd_C"/>
</dbReference>
<protein>
    <submittedName>
        <fullName evidence="8">Uncharacterized protein LOC113398949</fullName>
    </submittedName>
</protein>
<dbReference type="OMA" id="AWPNTDF"/>
<accession>A0A8B8I9G0</accession>
<evidence type="ECO:0000313" key="8">
    <source>
        <dbReference type="RefSeq" id="XP_026493694.2"/>
    </source>
</evidence>
<dbReference type="PANTHER" id="PTHR24096">
    <property type="entry name" value="LONG-CHAIN-FATTY-ACID--COA LIGASE"/>
    <property type="match status" value="1"/>
</dbReference>
<dbReference type="RefSeq" id="XP_026493694.2">
    <property type="nucleotide sequence ID" value="XM_026637909.2"/>
</dbReference>
<comment type="subcellular location">
    <subcellularLocation>
        <location evidence="1">Peroxisome</location>
    </subcellularLocation>
</comment>
<dbReference type="InterPro" id="IPR000873">
    <property type="entry name" value="AMP-dep_synth/lig_dom"/>
</dbReference>
<evidence type="ECO:0000313" key="7">
    <source>
        <dbReference type="Proteomes" id="UP001652626"/>
    </source>
</evidence>
<dbReference type="AlphaFoldDB" id="A0A8B8I9G0"/>
<gene>
    <name evidence="8" type="primary">LOC113398949</name>
</gene>
<dbReference type="OrthoDB" id="10253869at2759"/>
<sequence length="540" mass="60247">MEKQTKSGIIYGDQNFFVPSHLNFGAYVLQKLLTHKRGQTALINGATEEQITFGEIAQKIVNIASSLSRLGVKQGDVVAIFSENRIEYVLTALAVYYSGAIITFFNNAYTKGDLTHALSISKPKYMFLSGELYKTQYEVIENTKYIQKYVLYDDAEMRSNCLHFKELSEKHVDIKSGNYFDFKGTPQTCMILYSSGTTGLAKGAKINHLNLIVSSQQPMMTDRDLTPLMIAPWSSTMGIIRILKEIAFGRTTVFLPKYNEIQYLKTIQKYKIGLLSVAPPLIVMLYKSNIVKDFDISSVKIVYSGGAPITPESIHQLKSRFPHMNVLQGYGMTEATGAVTEDLDNSPREGSVGRIVPGNIIKISDPNTNKTLGCGEPGEVRVKGLVLFEGYVGRDMQNDYDAEGFYKTGDIAYYDQDGYFYIVDRIKELIKYKGWQVTPSELEAVILQHPDVKDAGVTGAPDTLAGELPTAFVVKQANAKVTEQEIIDYVSDKVAPWKRLRGGVIFLKEIPKTASGKILRRELQALLSKQRPQKLPASKL</sequence>
<dbReference type="InterPro" id="IPR020845">
    <property type="entry name" value="AMP-binding_CS"/>
</dbReference>
<dbReference type="PANTHER" id="PTHR24096:SF149">
    <property type="entry name" value="AMP-BINDING DOMAIN-CONTAINING PROTEIN-RELATED"/>
    <property type="match status" value="1"/>
</dbReference>
<dbReference type="GO" id="GO:0005777">
    <property type="term" value="C:peroxisome"/>
    <property type="evidence" value="ECO:0007669"/>
    <property type="project" value="UniProtKB-SubCell"/>
</dbReference>
<evidence type="ECO:0000256" key="2">
    <source>
        <dbReference type="ARBA" id="ARBA00006432"/>
    </source>
</evidence>
<dbReference type="GO" id="GO:0016405">
    <property type="term" value="F:CoA-ligase activity"/>
    <property type="evidence" value="ECO:0007669"/>
    <property type="project" value="TreeGrafter"/>
</dbReference>
<evidence type="ECO:0000256" key="3">
    <source>
        <dbReference type="ARBA" id="ARBA00022598"/>
    </source>
</evidence>
<evidence type="ECO:0000259" key="5">
    <source>
        <dbReference type="Pfam" id="PF00501"/>
    </source>
</evidence>
<reference evidence="8" key="2">
    <citation type="submission" date="2025-08" db="UniProtKB">
        <authorList>
            <consortium name="RefSeq"/>
        </authorList>
    </citation>
    <scope>IDENTIFICATION</scope>
    <source>
        <tissue evidence="8">Whole body</tissue>
    </source>
</reference>
<dbReference type="InterPro" id="IPR045851">
    <property type="entry name" value="AMP-bd_C_sf"/>
</dbReference>
<keyword evidence="7" id="KW-1185">Reference proteome</keyword>
<keyword evidence="4" id="KW-0576">Peroxisome</keyword>
<dbReference type="InterPro" id="IPR042099">
    <property type="entry name" value="ANL_N_sf"/>
</dbReference>
<organism evidence="7 8">
    <name type="scientific">Vanessa tameamea</name>
    <name type="common">Kamehameha butterfly</name>
    <dbReference type="NCBI Taxonomy" id="334116"/>
    <lineage>
        <taxon>Eukaryota</taxon>
        <taxon>Metazoa</taxon>
        <taxon>Ecdysozoa</taxon>
        <taxon>Arthropoda</taxon>
        <taxon>Hexapoda</taxon>
        <taxon>Insecta</taxon>
        <taxon>Pterygota</taxon>
        <taxon>Neoptera</taxon>
        <taxon>Endopterygota</taxon>
        <taxon>Lepidoptera</taxon>
        <taxon>Glossata</taxon>
        <taxon>Ditrysia</taxon>
        <taxon>Papilionoidea</taxon>
        <taxon>Nymphalidae</taxon>
        <taxon>Nymphalinae</taxon>
        <taxon>Vanessa</taxon>
    </lineage>
</organism>
<evidence type="ECO:0000256" key="1">
    <source>
        <dbReference type="ARBA" id="ARBA00004275"/>
    </source>
</evidence>
<feature type="domain" description="AMP-binding enzyme C-terminal" evidence="6">
    <location>
        <begin position="441"/>
        <end position="517"/>
    </location>
</feature>
<evidence type="ECO:0000259" key="6">
    <source>
        <dbReference type="Pfam" id="PF13193"/>
    </source>
</evidence>